<organism evidence="7 8">
    <name type="scientific">Streptococcus caprae</name>
    <dbReference type="NCBI Taxonomy" id="1640501"/>
    <lineage>
        <taxon>Bacteria</taxon>
        <taxon>Bacillati</taxon>
        <taxon>Bacillota</taxon>
        <taxon>Bacilli</taxon>
        <taxon>Lactobacillales</taxon>
        <taxon>Streptococcaceae</taxon>
        <taxon>Streptococcus</taxon>
    </lineage>
</organism>
<evidence type="ECO:0000256" key="1">
    <source>
        <dbReference type="ARBA" id="ARBA00004141"/>
    </source>
</evidence>
<sequence>MTAVIYGLIVLFATALGATTGAGGGAIIKPVFDLIGIDNATTIGIYSTIAVFSMCLSSLYKHSKSGQGFDKTIMLLLAVGSLIGGYLGDKVFKAATQSISNSKVTMTQAILLFFVLLAVLLFTQCKDRLPKFQVRNKLAIFGFGLAVGTLSVFLGIGGGPLNIIVLLGLMSMTAKESTPYSIGMIFFAQIPKILLILFATPAETFDLATVPVIAVTAVVGGYLGTRINHHLSEKQVTLIYGLMMAGLLITCGINIVTNVS</sequence>
<keyword evidence="5 6" id="KW-0472">Membrane</keyword>
<keyword evidence="6" id="KW-1003">Cell membrane</keyword>
<accession>A0ABV8CY83</accession>
<dbReference type="PANTHER" id="PTHR43701:SF2">
    <property type="entry name" value="MEMBRANE TRANSPORTER PROTEIN YJNA-RELATED"/>
    <property type="match status" value="1"/>
</dbReference>
<evidence type="ECO:0000256" key="5">
    <source>
        <dbReference type="ARBA" id="ARBA00023136"/>
    </source>
</evidence>
<feature type="transmembrane region" description="Helical" evidence="6">
    <location>
        <begin position="6"/>
        <end position="28"/>
    </location>
</feature>
<proteinExistence type="inferred from homology"/>
<comment type="caution">
    <text evidence="7">The sequence shown here is derived from an EMBL/GenBank/DDBJ whole genome shotgun (WGS) entry which is preliminary data.</text>
</comment>
<dbReference type="PANTHER" id="PTHR43701">
    <property type="entry name" value="MEMBRANE TRANSPORTER PROTEIN MJ0441-RELATED"/>
    <property type="match status" value="1"/>
</dbReference>
<evidence type="ECO:0000256" key="3">
    <source>
        <dbReference type="ARBA" id="ARBA00022692"/>
    </source>
</evidence>
<feature type="transmembrane region" description="Helical" evidence="6">
    <location>
        <begin position="104"/>
        <end position="123"/>
    </location>
</feature>
<evidence type="ECO:0000256" key="6">
    <source>
        <dbReference type="RuleBase" id="RU363041"/>
    </source>
</evidence>
<dbReference type="RefSeq" id="WP_380428070.1">
    <property type="nucleotide sequence ID" value="NZ_JBHRZV010000053.1"/>
</dbReference>
<keyword evidence="4 6" id="KW-1133">Transmembrane helix</keyword>
<name>A0ABV8CY83_9STRE</name>
<evidence type="ECO:0000313" key="7">
    <source>
        <dbReference type="EMBL" id="MFC3929021.1"/>
    </source>
</evidence>
<feature type="transmembrane region" description="Helical" evidence="6">
    <location>
        <begin position="180"/>
        <end position="199"/>
    </location>
</feature>
<dbReference type="InterPro" id="IPR002781">
    <property type="entry name" value="TM_pro_TauE-like"/>
</dbReference>
<feature type="transmembrane region" description="Helical" evidence="6">
    <location>
        <begin position="40"/>
        <end position="60"/>
    </location>
</feature>
<dbReference type="InterPro" id="IPR051598">
    <property type="entry name" value="TSUP/Inactive_protease-like"/>
</dbReference>
<evidence type="ECO:0000313" key="8">
    <source>
        <dbReference type="Proteomes" id="UP001595807"/>
    </source>
</evidence>
<feature type="transmembrane region" description="Helical" evidence="6">
    <location>
        <begin position="237"/>
        <end position="257"/>
    </location>
</feature>
<reference evidence="8" key="1">
    <citation type="journal article" date="2019" name="Int. J. Syst. Evol. Microbiol.">
        <title>The Global Catalogue of Microorganisms (GCM) 10K type strain sequencing project: providing services to taxonomists for standard genome sequencing and annotation.</title>
        <authorList>
            <consortium name="The Broad Institute Genomics Platform"/>
            <consortium name="The Broad Institute Genome Sequencing Center for Infectious Disease"/>
            <person name="Wu L."/>
            <person name="Ma J."/>
        </authorList>
    </citation>
    <scope>NUCLEOTIDE SEQUENCE [LARGE SCALE GENOMIC DNA]</scope>
    <source>
        <strain evidence="8">CCUG 67170</strain>
    </source>
</reference>
<feature type="transmembrane region" description="Helical" evidence="6">
    <location>
        <begin position="143"/>
        <end position="168"/>
    </location>
</feature>
<evidence type="ECO:0000256" key="2">
    <source>
        <dbReference type="ARBA" id="ARBA00009142"/>
    </source>
</evidence>
<dbReference type="EMBL" id="JBHRZV010000053">
    <property type="protein sequence ID" value="MFC3929021.1"/>
    <property type="molecule type" value="Genomic_DNA"/>
</dbReference>
<evidence type="ECO:0000256" key="4">
    <source>
        <dbReference type="ARBA" id="ARBA00022989"/>
    </source>
</evidence>
<dbReference type="Pfam" id="PF01925">
    <property type="entry name" value="TauE"/>
    <property type="match status" value="1"/>
</dbReference>
<feature type="transmembrane region" description="Helical" evidence="6">
    <location>
        <begin position="72"/>
        <end position="92"/>
    </location>
</feature>
<feature type="transmembrane region" description="Helical" evidence="6">
    <location>
        <begin position="205"/>
        <end position="225"/>
    </location>
</feature>
<protein>
    <recommendedName>
        <fullName evidence="6">Probable membrane transporter protein</fullName>
    </recommendedName>
</protein>
<gene>
    <name evidence="7" type="ORF">ACFORF_10720</name>
</gene>
<comment type="similarity">
    <text evidence="2 6">Belongs to the 4-toluene sulfonate uptake permease (TSUP) (TC 2.A.102) family.</text>
</comment>
<comment type="subcellular location">
    <subcellularLocation>
        <location evidence="6">Cell membrane</location>
        <topology evidence="6">Multi-pass membrane protein</topology>
    </subcellularLocation>
    <subcellularLocation>
        <location evidence="1">Membrane</location>
        <topology evidence="1">Multi-pass membrane protein</topology>
    </subcellularLocation>
</comment>
<dbReference type="Proteomes" id="UP001595807">
    <property type="component" value="Unassembled WGS sequence"/>
</dbReference>
<keyword evidence="8" id="KW-1185">Reference proteome</keyword>
<keyword evidence="3 6" id="KW-0812">Transmembrane</keyword>